<keyword evidence="7" id="KW-1185">Reference proteome</keyword>
<dbReference type="PANTHER" id="PTHR47506">
    <property type="entry name" value="TRANSCRIPTIONAL REGULATORY PROTEIN"/>
    <property type="match status" value="1"/>
</dbReference>
<feature type="DNA-binding region" description="H-T-H motif" evidence="4">
    <location>
        <begin position="32"/>
        <end position="51"/>
    </location>
</feature>
<comment type="caution">
    <text evidence="6">The sequence shown here is derived from an EMBL/GenBank/DDBJ whole genome shotgun (WGS) entry which is preliminary data.</text>
</comment>
<evidence type="ECO:0000256" key="1">
    <source>
        <dbReference type="ARBA" id="ARBA00023015"/>
    </source>
</evidence>
<proteinExistence type="predicted"/>
<feature type="domain" description="HTH tetR-type" evidence="5">
    <location>
        <begin position="9"/>
        <end position="69"/>
    </location>
</feature>
<accession>A0ABS2K3B5</accession>
<dbReference type="InterPro" id="IPR001647">
    <property type="entry name" value="HTH_TetR"/>
</dbReference>
<keyword evidence="3" id="KW-0804">Transcription</keyword>
<evidence type="ECO:0000256" key="3">
    <source>
        <dbReference type="ARBA" id="ARBA00023163"/>
    </source>
</evidence>
<reference evidence="6" key="1">
    <citation type="submission" date="2020-10" db="EMBL/GenBank/DDBJ databases">
        <title>Phylogeny of dyella-like bacteria.</title>
        <authorList>
            <person name="Fu J."/>
        </authorList>
    </citation>
    <scope>NUCLEOTIDE SEQUENCE</scope>
    <source>
        <strain evidence="6">DHOC52</strain>
    </source>
</reference>
<dbReference type="PROSITE" id="PS50977">
    <property type="entry name" value="HTH_TETR_2"/>
    <property type="match status" value="1"/>
</dbReference>
<dbReference type="Pfam" id="PF00440">
    <property type="entry name" value="TetR_N"/>
    <property type="match status" value="1"/>
</dbReference>
<dbReference type="Gene3D" id="1.10.357.10">
    <property type="entry name" value="Tetracycline Repressor, domain 2"/>
    <property type="match status" value="1"/>
</dbReference>
<dbReference type="Gene3D" id="1.10.10.60">
    <property type="entry name" value="Homeodomain-like"/>
    <property type="match status" value="1"/>
</dbReference>
<dbReference type="SUPFAM" id="SSF48498">
    <property type="entry name" value="Tetracyclin repressor-like, C-terminal domain"/>
    <property type="match status" value="1"/>
</dbReference>
<evidence type="ECO:0000259" key="5">
    <source>
        <dbReference type="PROSITE" id="PS50977"/>
    </source>
</evidence>
<evidence type="ECO:0000313" key="7">
    <source>
        <dbReference type="Proteomes" id="UP001430149"/>
    </source>
</evidence>
<keyword evidence="2 4" id="KW-0238">DNA-binding</keyword>
<gene>
    <name evidence="6" type="ORF">ISP19_07135</name>
</gene>
<dbReference type="EMBL" id="JADIKE010000031">
    <property type="protein sequence ID" value="MBM7125155.1"/>
    <property type="molecule type" value="Genomic_DNA"/>
</dbReference>
<sequence>MRYEKGHKEATRRRIVETAAERFRNEGIAAVGVAGLMSDIGLTQGGFYNHFESKDDLAREALALGLEGMRARLRKAGTQSEGARLGSVVDSYLSTLHRDNVIRGCMLATLAVEAGRSEGPVRAQMSDGITEMVKLVSEFLPESIKPAQRETKAMAVVSCLIGTMILSRTTDDPKMSDRFLQAGRRAAGDLVESSAS</sequence>
<dbReference type="InterPro" id="IPR009057">
    <property type="entry name" value="Homeodomain-like_sf"/>
</dbReference>
<keyword evidence="1" id="KW-0805">Transcription regulation</keyword>
<organism evidence="6 7">
    <name type="scientific">Dyella flava</name>
    <dbReference type="NCBI Taxonomy" id="1920170"/>
    <lineage>
        <taxon>Bacteria</taxon>
        <taxon>Pseudomonadati</taxon>
        <taxon>Pseudomonadota</taxon>
        <taxon>Gammaproteobacteria</taxon>
        <taxon>Lysobacterales</taxon>
        <taxon>Rhodanobacteraceae</taxon>
        <taxon>Dyella</taxon>
    </lineage>
</organism>
<evidence type="ECO:0000256" key="4">
    <source>
        <dbReference type="PROSITE-ProRule" id="PRU00335"/>
    </source>
</evidence>
<dbReference type="InterPro" id="IPR011075">
    <property type="entry name" value="TetR_C"/>
</dbReference>
<evidence type="ECO:0000313" key="6">
    <source>
        <dbReference type="EMBL" id="MBM7125155.1"/>
    </source>
</evidence>
<dbReference type="RefSeq" id="WP_204680675.1">
    <property type="nucleotide sequence ID" value="NZ_BSNR01000018.1"/>
</dbReference>
<dbReference type="PANTHER" id="PTHR47506:SF7">
    <property type="entry name" value="TRANSCRIPTIONAL REGULATORY PROTEIN"/>
    <property type="match status" value="1"/>
</dbReference>
<name>A0ABS2K3B5_9GAMM</name>
<dbReference type="PRINTS" id="PR00455">
    <property type="entry name" value="HTHTETR"/>
</dbReference>
<evidence type="ECO:0000256" key="2">
    <source>
        <dbReference type="ARBA" id="ARBA00023125"/>
    </source>
</evidence>
<dbReference type="InterPro" id="IPR036271">
    <property type="entry name" value="Tet_transcr_reg_TetR-rel_C_sf"/>
</dbReference>
<dbReference type="SUPFAM" id="SSF46689">
    <property type="entry name" value="Homeodomain-like"/>
    <property type="match status" value="1"/>
</dbReference>
<dbReference type="Proteomes" id="UP001430149">
    <property type="component" value="Unassembled WGS sequence"/>
</dbReference>
<protein>
    <submittedName>
        <fullName evidence="6">TetR/AcrR family transcriptional regulator</fullName>
    </submittedName>
</protein>
<dbReference type="Pfam" id="PF16925">
    <property type="entry name" value="TetR_C_13"/>
    <property type="match status" value="1"/>
</dbReference>